<reference evidence="1" key="1">
    <citation type="submission" date="2022-04" db="EMBL/GenBank/DDBJ databases">
        <title>Jade perch genome.</title>
        <authorList>
            <person name="Chao B."/>
        </authorList>
    </citation>
    <scope>NUCLEOTIDE SEQUENCE</scope>
    <source>
        <strain evidence="1">CB-2022</strain>
    </source>
</reference>
<gene>
    <name evidence="1" type="ORF">L3Q82_018797</name>
</gene>
<protein>
    <submittedName>
        <fullName evidence="1">Uncharacterized protein</fullName>
    </submittedName>
</protein>
<organism evidence="1 2">
    <name type="scientific">Scortum barcoo</name>
    <name type="common">barcoo grunter</name>
    <dbReference type="NCBI Taxonomy" id="214431"/>
    <lineage>
        <taxon>Eukaryota</taxon>
        <taxon>Metazoa</taxon>
        <taxon>Chordata</taxon>
        <taxon>Craniata</taxon>
        <taxon>Vertebrata</taxon>
        <taxon>Euteleostomi</taxon>
        <taxon>Actinopterygii</taxon>
        <taxon>Neopterygii</taxon>
        <taxon>Teleostei</taxon>
        <taxon>Neoteleostei</taxon>
        <taxon>Acanthomorphata</taxon>
        <taxon>Eupercaria</taxon>
        <taxon>Centrarchiformes</taxon>
        <taxon>Terapontoidei</taxon>
        <taxon>Terapontidae</taxon>
        <taxon>Scortum</taxon>
    </lineage>
</organism>
<name>A0ACB8VI91_9TELE</name>
<dbReference type="Proteomes" id="UP000831701">
    <property type="component" value="Chromosome 22"/>
</dbReference>
<evidence type="ECO:0000313" key="1">
    <source>
        <dbReference type="EMBL" id="KAI3354263.1"/>
    </source>
</evidence>
<sequence length="91" mass="10312">MMLVLMLYFIVINLSYIQLLPTEDAIAFTLHTALSHLDQRDTYVRMLFIDYSSACSTPSCPALQARHQAQRPQAQLPDRQTPGCADRHPPP</sequence>
<evidence type="ECO:0000313" key="2">
    <source>
        <dbReference type="Proteomes" id="UP000831701"/>
    </source>
</evidence>
<accession>A0ACB8VI91</accession>
<comment type="caution">
    <text evidence="1">The sequence shown here is derived from an EMBL/GenBank/DDBJ whole genome shotgun (WGS) entry which is preliminary data.</text>
</comment>
<dbReference type="EMBL" id="CM041552">
    <property type="protein sequence ID" value="KAI3354263.1"/>
    <property type="molecule type" value="Genomic_DNA"/>
</dbReference>
<proteinExistence type="predicted"/>
<keyword evidence="2" id="KW-1185">Reference proteome</keyword>